<keyword evidence="7" id="KW-0472">Membrane</keyword>
<keyword evidence="4 8" id="KW-0808">Transferase</keyword>
<protein>
    <recommendedName>
        <fullName evidence="8">Glycosyltransferase family 92 protein</fullName>
        <ecNumber evidence="8">2.4.1.-</ecNumber>
    </recommendedName>
</protein>
<dbReference type="PANTHER" id="PTHR21645">
    <property type="entry name" value="GLYCOSYLTRANSFERASE FAMILY 92 PROTEIN"/>
    <property type="match status" value="1"/>
</dbReference>
<keyword evidence="10" id="KW-1185">Reference proteome</keyword>
<sequence>FKQIPTIIKNKTHIFVTNVFYYDKIKLFNKYLPNTIIMLFNIEKDLININKLRKGSACLSYSNYGWPQWSKAYIEPIIGHKPDFECKISVYRLACHNMKLNPNLPLNKQFIEIKLSSYSKPFQVQLKLADNIPRDFVVCPSRLFAFDQWHLFITAMELYRAHKVNLVQIYIQSVDIQIFKLIKIYEKSGLVQIRPSLEMPIINSLNYNPNSETSWQNQLINFQDCLYEYRESSEFIAFPDWDDLMFTQSYSIPYSSILQKIAEKNSKYVGFIVDRYLGVHESLEEMTKKEHNIIDFWHIGIQYSKKNKQFYYGKAIYKPNNGLFGVDLHWANRVESNDYEQIRIPIEDMYIIHARDYSKYPMNGYIRNVDYLENNFNKFVKEYNLTEIINNLPKKEELIKQFNECLGNNSQNMKEILKNIKYSKCWNYHHCGITSVRNNCTNVKNKWKKIFISGNELNIYILNNSEFIDENICTY</sequence>
<proteinExistence type="inferred from homology"/>
<evidence type="ECO:0000256" key="5">
    <source>
        <dbReference type="ARBA" id="ARBA00022692"/>
    </source>
</evidence>
<keyword evidence="5" id="KW-0812">Transmembrane</keyword>
<evidence type="ECO:0000256" key="7">
    <source>
        <dbReference type="ARBA" id="ARBA00023136"/>
    </source>
</evidence>
<evidence type="ECO:0000256" key="3">
    <source>
        <dbReference type="ARBA" id="ARBA00022676"/>
    </source>
</evidence>
<dbReference type="GO" id="GO:0016757">
    <property type="term" value="F:glycosyltransferase activity"/>
    <property type="evidence" value="ECO:0007669"/>
    <property type="project" value="UniProtKB-UniRule"/>
</dbReference>
<dbReference type="Proteomes" id="UP000605970">
    <property type="component" value="Unassembled WGS sequence"/>
</dbReference>
<gene>
    <name evidence="9" type="ORF">Mgra_00004659</name>
</gene>
<evidence type="ECO:0000313" key="10">
    <source>
        <dbReference type="Proteomes" id="UP000605970"/>
    </source>
</evidence>
<dbReference type="AlphaFoldDB" id="A0A8S9ZRA2"/>
<evidence type="ECO:0000256" key="8">
    <source>
        <dbReference type="RuleBase" id="RU366017"/>
    </source>
</evidence>
<evidence type="ECO:0000256" key="6">
    <source>
        <dbReference type="ARBA" id="ARBA00022989"/>
    </source>
</evidence>
<evidence type="ECO:0000256" key="1">
    <source>
        <dbReference type="ARBA" id="ARBA00004167"/>
    </source>
</evidence>
<comment type="subcellular location">
    <subcellularLocation>
        <location evidence="1">Membrane</location>
        <topology evidence="1">Single-pass membrane protein</topology>
    </subcellularLocation>
</comment>
<comment type="caution">
    <text evidence="9">The sequence shown here is derived from an EMBL/GenBank/DDBJ whole genome shotgun (WGS) entry which is preliminary data.</text>
</comment>
<accession>A0A8S9ZRA2</accession>
<dbReference type="InterPro" id="IPR052012">
    <property type="entry name" value="GTase_92"/>
</dbReference>
<evidence type="ECO:0000256" key="4">
    <source>
        <dbReference type="ARBA" id="ARBA00022679"/>
    </source>
</evidence>
<keyword evidence="3 8" id="KW-0328">Glycosyltransferase</keyword>
<dbReference type="PANTHER" id="PTHR21645:SF2">
    <property type="entry name" value="GLYCOSYLTRANSFERASE FAMILY 92 PROTEIN F59C6.8"/>
    <property type="match status" value="1"/>
</dbReference>
<name>A0A8S9ZRA2_9BILA</name>
<dbReference type="InterPro" id="IPR008166">
    <property type="entry name" value="Glyco_transf_92"/>
</dbReference>
<dbReference type="EC" id="2.4.1.-" evidence="8"/>
<comment type="similarity">
    <text evidence="2 8">Belongs to the glycosyltransferase 92 family.</text>
</comment>
<dbReference type="OrthoDB" id="5809216at2759"/>
<dbReference type="GO" id="GO:0016020">
    <property type="term" value="C:membrane"/>
    <property type="evidence" value="ECO:0007669"/>
    <property type="project" value="UniProtKB-SubCell"/>
</dbReference>
<dbReference type="Pfam" id="PF01697">
    <property type="entry name" value="Glyco_transf_92"/>
    <property type="match status" value="1"/>
</dbReference>
<keyword evidence="6" id="KW-1133">Transmembrane helix</keyword>
<organism evidence="9 10">
    <name type="scientific">Meloidogyne graminicola</name>
    <dbReference type="NCBI Taxonomy" id="189291"/>
    <lineage>
        <taxon>Eukaryota</taxon>
        <taxon>Metazoa</taxon>
        <taxon>Ecdysozoa</taxon>
        <taxon>Nematoda</taxon>
        <taxon>Chromadorea</taxon>
        <taxon>Rhabditida</taxon>
        <taxon>Tylenchina</taxon>
        <taxon>Tylenchomorpha</taxon>
        <taxon>Tylenchoidea</taxon>
        <taxon>Meloidogynidae</taxon>
        <taxon>Meloidogyninae</taxon>
        <taxon>Meloidogyne</taxon>
    </lineage>
</organism>
<evidence type="ECO:0000256" key="2">
    <source>
        <dbReference type="ARBA" id="ARBA00007647"/>
    </source>
</evidence>
<evidence type="ECO:0000313" key="9">
    <source>
        <dbReference type="EMBL" id="KAF7635940.1"/>
    </source>
</evidence>
<dbReference type="EMBL" id="JABEBT010000036">
    <property type="protein sequence ID" value="KAF7635940.1"/>
    <property type="molecule type" value="Genomic_DNA"/>
</dbReference>
<feature type="non-terminal residue" evidence="9">
    <location>
        <position position="1"/>
    </location>
</feature>
<reference evidence="9" key="1">
    <citation type="journal article" date="2020" name="Ecol. Evol.">
        <title>Genome structure and content of the rice root-knot nematode (Meloidogyne graminicola).</title>
        <authorList>
            <person name="Phan N.T."/>
            <person name="Danchin E.G.J."/>
            <person name="Klopp C."/>
            <person name="Perfus-Barbeoch L."/>
            <person name="Kozlowski D.K."/>
            <person name="Koutsovoulos G.D."/>
            <person name="Lopez-Roques C."/>
            <person name="Bouchez O."/>
            <person name="Zahm M."/>
            <person name="Besnard G."/>
            <person name="Bellafiore S."/>
        </authorList>
    </citation>
    <scope>NUCLEOTIDE SEQUENCE</scope>
    <source>
        <strain evidence="9">VN-18</strain>
    </source>
</reference>